<dbReference type="OrthoDB" id="10262413at2759"/>
<dbReference type="InterPro" id="IPR050177">
    <property type="entry name" value="Lipid_A_modif_metabolic_enz"/>
</dbReference>
<gene>
    <name evidence="6" type="primary">LOC111137023</name>
</gene>
<dbReference type="FunFam" id="3.40.50.720:FF:000495">
    <property type="entry name" value="3 hydroxysteroid dehydrogenase, putative"/>
    <property type="match status" value="1"/>
</dbReference>
<feature type="domain" description="3-beta hydroxysteroid dehydrogenase/isomerase" evidence="4">
    <location>
        <begin position="5"/>
        <end position="274"/>
    </location>
</feature>
<accession>A0A8B8EVF3</accession>
<keyword evidence="3" id="KW-0472">Membrane</keyword>
<evidence type="ECO:0000256" key="3">
    <source>
        <dbReference type="RuleBase" id="RU004475"/>
    </source>
</evidence>
<dbReference type="KEGG" id="cvn:111137023"/>
<evidence type="ECO:0000313" key="6">
    <source>
        <dbReference type="RefSeq" id="XP_022343956.1"/>
    </source>
</evidence>
<dbReference type="AlphaFoldDB" id="A0A8B8EVF3"/>
<protein>
    <submittedName>
        <fullName evidence="6">3 beta-hydroxysteroid dehydrogenase/Delta 5--&gt;4-isomerase type 3-like isoform X1</fullName>
    </submittedName>
</protein>
<dbReference type="RefSeq" id="XP_022343956.1">
    <property type="nucleotide sequence ID" value="XM_022488248.1"/>
</dbReference>
<comment type="similarity">
    <text evidence="1 3">Belongs to the 3-beta-HSD family.</text>
</comment>
<dbReference type="Proteomes" id="UP000694844">
    <property type="component" value="Chromosome 5"/>
</dbReference>
<dbReference type="GeneID" id="111137023"/>
<proteinExistence type="inferred from homology"/>
<evidence type="ECO:0000256" key="1">
    <source>
        <dbReference type="ARBA" id="ARBA00009219"/>
    </source>
</evidence>
<dbReference type="InterPro" id="IPR002225">
    <property type="entry name" value="3Beta_OHSteriod_DH/Estase"/>
</dbReference>
<keyword evidence="5" id="KW-1185">Reference proteome</keyword>
<dbReference type="PANTHER" id="PTHR43245">
    <property type="entry name" value="BIFUNCTIONAL POLYMYXIN RESISTANCE PROTEIN ARNA"/>
    <property type="match status" value="1"/>
</dbReference>
<dbReference type="GO" id="GO:0006694">
    <property type="term" value="P:steroid biosynthetic process"/>
    <property type="evidence" value="ECO:0007669"/>
    <property type="project" value="InterPro"/>
</dbReference>
<keyword evidence="3" id="KW-1133">Transmembrane helix</keyword>
<keyword evidence="2 3" id="KW-0560">Oxidoreductase</keyword>
<dbReference type="PANTHER" id="PTHR43245:SF51">
    <property type="entry name" value="SHORT CHAIN DEHYDROGENASE_REDUCTASE FAMILY 42E, MEMBER 2"/>
    <property type="match status" value="1"/>
</dbReference>
<keyword evidence="3" id="KW-0812">Transmembrane</keyword>
<name>A0A8B8EVF3_CRAVI</name>
<evidence type="ECO:0000256" key="2">
    <source>
        <dbReference type="ARBA" id="ARBA00023002"/>
    </source>
</evidence>
<feature type="transmembrane region" description="Helical" evidence="3">
    <location>
        <begin position="275"/>
        <end position="296"/>
    </location>
</feature>
<dbReference type="Pfam" id="PF01073">
    <property type="entry name" value="3Beta_HSD"/>
    <property type="match status" value="1"/>
</dbReference>
<evidence type="ECO:0000259" key="4">
    <source>
        <dbReference type="Pfam" id="PF01073"/>
    </source>
</evidence>
<dbReference type="InterPro" id="IPR036291">
    <property type="entry name" value="NAD(P)-bd_dom_sf"/>
</dbReference>
<sequence length="355" mass="39916">MCSVAVTGASGFLGQHIIQHLQLNAPWVTEIRAFDMTSFSKALDYKSRLDVSIYTGDIGDTQALRKAFHNVSAVLHVASVIDVQFQPDRKLLRKVNVEGTANVIAACQTEDVPILIYCSTISAVQGYFNCLGGSETDVEDTWPLLFRDYGGTKKEAEWMVLRADKTPLTNGGTLRTVSLIPPTMYGEGDRLIATILQYASDNNGNFIRMGNGKNLEAYAYVGNVAWGFVCCLKTMFNDPNFGNEKMFIMDDTPPQSIQALSKTYLEDRGFKMTSYYIPLSVLFLICLLLEMVCLLISPFKRISFPLSLSAIVFSMQKFYVRYDKAKTLIEYTPLFSVEESNQRSLPYYRNVKLRK</sequence>
<organism evidence="5 6">
    <name type="scientific">Crassostrea virginica</name>
    <name type="common">Eastern oyster</name>
    <dbReference type="NCBI Taxonomy" id="6565"/>
    <lineage>
        <taxon>Eukaryota</taxon>
        <taxon>Metazoa</taxon>
        <taxon>Spiralia</taxon>
        <taxon>Lophotrochozoa</taxon>
        <taxon>Mollusca</taxon>
        <taxon>Bivalvia</taxon>
        <taxon>Autobranchia</taxon>
        <taxon>Pteriomorphia</taxon>
        <taxon>Ostreida</taxon>
        <taxon>Ostreoidea</taxon>
        <taxon>Ostreidae</taxon>
        <taxon>Crassostrea</taxon>
    </lineage>
</organism>
<dbReference type="Gene3D" id="3.40.50.720">
    <property type="entry name" value="NAD(P)-binding Rossmann-like Domain"/>
    <property type="match status" value="1"/>
</dbReference>
<reference evidence="6" key="1">
    <citation type="submission" date="2025-08" db="UniProtKB">
        <authorList>
            <consortium name="RefSeq"/>
        </authorList>
    </citation>
    <scope>IDENTIFICATION</scope>
    <source>
        <tissue evidence="6">Whole sample</tissue>
    </source>
</reference>
<dbReference type="GO" id="GO:0016616">
    <property type="term" value="F:oxidoreductase activity, acting on the CH-OH group of donors, NAD or NADP as acceptor"/>
    <property type="evidence" value="ECO:0007669"/>
    <property type="project" value="InterPro"/>
</dbReference>
<dbReference type="SUPFAM" id="SSF51735">
    <property type="entry name" value="NAD(P)-binding Rossmann-fold domains"/>
    <property type="match status" value="1"/>
</dbReference>
<evidence type="ECO:0000313" key="5">
    <source>
        <dbReference type="Proteomes" id="UP000694844"/>
    </source>
</evidence>